<evidence type="ECO:0000256" key="3">
    <source>
        <dbReference type="ARBA" id="ARBA00022692"/>
    </source>
</evidence>
<dbReference type="PIRSF" id="PIRSF006060">
    <property type="entry name" value="AA_transporter"/>
    <property type="match status" value="1"/>
</dbReference>
<keyword evidence="2" id="KW-1003">Cell membrane</keyword>
<evidence type="ECO:0000256" key="1">
    <source>
        <dbReference type="ARBA" id="ARBA00004651"/>
    </source>
</evidence>
<dbReference type="PANTHER" id="PTHR42770:SF7">
    <property type="entry name" value="MEMBRANE PROTEIN"/>
    <property type="match status" value="1"/>
</dbReference>
<name>A0A193LG35_9GAMM</name>
<feature type="transmembrane region" description="Helical" evidence="6">
    <location>
        <begin position="428"/>
        <end position="445"/>
    </location>
</feature>
<evidence type="ECO:0000313" key="8">
    <source>
        <dbReference type="Proteomes" id="UP000092695"/>
    </source>
</evidence>
<feature type="transmembrane region" description="Helical" evidence="6">
    <location>
        <begin position="14"/>
        <end position="35"/>
    </location>
</feature>
<keyword evidence="4 6" id="KW-1133">Transmembrane helix</keyword>
<protein>
    <submittedName>
        <fullName evidence="7">Amino acid permease</fullName>
    </submittedName>
</protein>
<dbReference type="GO" id="GO:0005886">
    <property type="term" value="C:plasma membrane"/>
    <property type="evidence" value="ECO:0007669"/>
    <property type="project" value="UniProtKB-SubCell"/>
</dbReference>
<feature type="transmembrane region" description="Helical" evidence="6">
    <location>
        <begin position="190"/>
        <end position="215"/>
    </location>
</feature>
<keyword evidence="8" id="KW-1185">Reference proteome</keyword>
<accession>A0A193LG35</accession>
<dbReference type="GO" id="GO:0022857">
    <property type="term" value="F:transmembrane transporter activity"/>
    <property type="evidence" value="ECO:0007669"/>
    <property type="project" value="InterPro"/>
</dbReference>
<sequence>MNSGFVRVINRREVLSLAFGAMVGWSWVALSGVWVNNAGPAGAVTAFLLGGTAVILVGLTYAELASAMPLVGGEHAYSKRALGKTASFVCTWAILLGYVSVVAFEAVALPTVLEYLIPGFSQGYLWTVAEWEVNASWVATGSLPAISMVVLNCIGIRTAAKLQVLVVVIILLIGVALFCGAAVYGDVGNVAPGFVGGMAGMASVLVMVPFMFVGFDVIPQSAEEVNVPFADIGRLLVVSIVMAVLWYAAVIGAVALGLPAARRSEATLPTAEAATALFGGEWAGQLLVIGGIAGIITSWNAFLIGGSRALYALAAAGQAPAVFGVLHPKYRTPHRAIMLVGGFAIIAPLFGRPAMVWLVDAGGLGIVTAYAMVALSFLVLRKREPDMQRPYRVGCGRLVGSAALLLSVGLASLYLPWSPAALIWPQEWAIVIFWCLLGALFFWVTRRAGS</sequence>
<gene>
    <name evidence="7" type="ORF">BA177_10045</name>
</gene>
<dbReference type="KEGG" id="woc:BA177_10045"/>
<dbReference type="EMBL" id="CP016268">
    <property type="protein sequence ID" value="ANO51500.1"/>
    <property type="molecule type" value="Genomic_DNA"/>
</dbReference>
<proteinExistence type="predicted"/>
<organism evidence="7 8">
    <name type="scientific">Woeseia oceani</name>
    <dbReference type="NCBI Taxonomy" id="1548547"/>
    <lineage>
        <taxon>Bacteria</taxon>
        <taxon>Pseudomonadati</taxon>
        <taxon>Pseudomonadota</taxon>
        <taxon>Gammaproteobacteria</taxon>
        <taxon>Woeseiales</taxon>
        <taxon>Woeseiaceae</taxon>
        <taxon>Woeseia</taxon>
    </lineage>
</organism>
<dbReference type="RefSeq" id="WP_068615896.1">
    <property type="nucleotide sequence ID" value="NZ_CP016268.1"/>
</dbReference>
<feature type="transmembrane region" description="Helical" evidence="6">
    <location>
        <begin position="282"/>
        <end position="303"/>
    </location>
</feature>
<evidence type="ECO:0000256" key="4">
    <source>
        <dbReference type="ARBA" id="ARBA00022989"/>
    </source>
</evidence>
<feature type="transmembrane region" description="Helical" evidence="6">
    <location>
        <begin position="85"/>
        <end position="113"/>
    </location>
</feature>
<feature type="transmembrane region" description="Helical" evidence="6">
    <location>
        <begin position="393"/>
        <end position="416"/>
    </location>
</feature>
<feature type="transmembrane region" description="Helical" evidence="6">
    <location>
        <begin position="162"/>
        <end position="184"/>
    </location>
</feature>
<dbReference type="PANTHER" id="PTHR42770">
    <property type="entry name" value="AMINO ACID TRANSPORTER-RELATED"/>
    <property type="match status" value="1"/>
</dbReference>
<dbReference type="InterPro" id="IPR050367">
    <property type="entry name" value="APC_superfamily"/>
</dbReference>
<keyword evidence="5 6" id="KW-0472">Membrane</keyword>
<evidence type="ECO:0000313" key="7">
    <source>
        <dbReference type="EMBL" id="ANO51500.1"/>
    </source>
</evidence>
<evidence type="ECO:0000256" key="5">
    <source>
        <dbReference type="ARBA" id="ARBA00023136"/>
    </source>
</evidence>
<comment type="subcellular location">
    <subcellularLocation>
        <location evidence="1">Cell membrane</location>
        <topology evidence="1">Multi-pass membrane protein</topology>
    </subcellularLocation>
</comment>
<feature type="transmembrane region" description="Helical" evidence="6">
    <location>
        <begin position="336"/>
        <end position="355"/>
    </location>
</feature>
<dbReference type="InterPro" id="IPR002293">
    <property type="entry name" value="AA/rel_permease1"/>
</dbReference>
<evidence type="ECO:0000256" key="2">
    <source>
        <dbReference type="ARBA" id="ARBA00022475"/>
    </source>
</evidence>
<reference evidence="7 8" key="1">
    <citation type="submission" date="2016-06" db="EMBL/GenBank/DDBJ databases">
        <title>Complete genome sequence of a deep-branching marine Gamma Proteobacterium Woeseia oceani type strain XK5.</title>
        <authorList>
            <person name="Mu D."/>
            <person name="Du Z."/>
        </authorList>
    </citation>
    <scope>NUCLEOTIDE SEQUENCE [LARGE SCALE GENOMIC DNA]</scope>
    <source>
        <strain evidence="7 8">XK5</strain>
    </source>
</reference>
<feature type="transmembrane region" description="Helical" evidence="6">
    <location>
        <begin position="235"/>
        <end position="262"/>
    </location>
</feature>
<keyword evidence="3 6" id="KW-0812">Transmembrane</keyword>
<feature type="transmembrane region" description="Helical" evidence="6">
    <location>
        <begin position="41"/>
        <end position="64"/>
    </location>
</feature>
<dbReference type="STRING" id="1548547.BA177_10045"/>
<evidence type="ECO:0000256" key="6">
    <source>
        <dbReference type="SAM" id="Phobius"/>
    </source>
</evidence>
<dbReference type="Pfam" id="PF13520">
    <property type="entry name" value="AA_permease_2"/>
    <property type="match status" value="1"/>
</dbReference>
<feature type="transmembrane region" description="Helical" evidence="6">
    <location>
        <begin position="133"/>
        <end position="155"/>
    </location>
</feature>
<feature type="transmembrane region" description="Helical" evidence="6">
    <location>
        <begin position="361"/>
        <end position="381"/>
    </location>
</feature>
<dbReference type="Gene3D" id="1.20.1740.10">
    <property type="entry name" value="Amino acid/polyamine transporter I"/>
    <property type="match status" value="1"/>
</dbReference>
<dbReference type="OrthoDB" id="9762947at2"/>
<dbReference type="AlphaFoldDB" id="A0A193LG35"/>
<dbReference type="Proteomes" id="UP000092695">
    <property type="component" value="Chromosome"/>
</dbReference>